<evidence type="ECO:0000313" key="2">
    <source>
        <dbReference type="Proteomes" id="UP000324897"/>
    </source>
</evidence>
<proteinExistence type="predicted"/>
<keyword evidence="2" id="KW-1185">Reference proteome</keyword>
<evidence type="ECO:0008006" key="3">
    <source>
        <dbReference type="Google" id="ProtNLM"/>
    </source>
</evidence>
<accession>A0A5J9VX40</accession>
<dbReference type="Gramene" id="TVU40478">
    <property type="protein sequence ID" value="TVU40478"/>
    <property type="gene ID" value="EJB05_13944"/>
</dbReference>
<comment type="caution">
    <text evidence="1">The sequence shown here is derived from an EMBL/GenBank/DDBJ whole genome shotgun (WGS) entry which is preliminary data.</text>
</comment>
<dbReference type="EMBL" id="RWGY01000007">
    <property type="protein sequence ID" value="TVU40478.1"/>
    <property type="molecule type" value="Genomic_DNA"/>
</dbReference>
<dbReference type="OrthoDB" id="689532at2759"/>
<evidence type="ECO:0000313" key="1">
    <source>
        <dbReference type="EMBL" id="TVU40478.1"/>
    </source>
</evidence>
<gene>
    <name evidence="1" type="ORF">EJB05_13944</name>
</gene>
<reference evidence="1 2" key="1">
    <citation type="journal article" date="2019" name="Sci. Rep.">
        <title>A high-quality genome of Eragrostis curvula grass provides insights into Poaceae evolution and supports new strategies to enhance forage quality.</title>
        <authorList>
            <person name="Carballo J."/>
            <person name="Santos B.A.C.M."/>
            <person name="Zappacosta D."/>
            <person name="Garbus I."/>
            <person name="Selva J.P."/>
            <person name="Gallo C.A."/>
            <person name="Diaz A."/>
            <person name="Albertini E."/>
            <person name="Caccamo M."/>
            <person name="Echenique V."/>
        </authorList>
    </citation>
    <scope>NUCLEOTIDE SEQUENCE [LARGE SCALE GENOMIC DNA]</scope>
    <source>
        <strain evidence="2">cv. Victoria</strain>
        <tissue evidence="1">Leaf</tissue>
    </source>
</reference>
<dbReference type="AlphaFoldDB" id="A0A5J9VX40"/>
<dbReference type="Proteomes" id="UP000324897">
    <property type="component" value="Chromosome 4"/>
</dbReference>
<feature type="non-terminal residue" evidence="1">
    <location>
        <position position="1"/>
    </location>
</feature>
<protein>
    <recommendedName>
        <fullName evidence="3">FBD domain-containing protein</fullName>
    </recommendedName>
</protein>
<organism evidence="1 2">
    <name type="scientific">Eragrostis curvula</name>
    <name type="common">weeping love grass</name>
    <dbReference type="NCBI Taxonomy" id="38414"/>
    <lineage>
        <taxon>Eukaryota</taxon>
        <taxon>Viridiplantae</taxon>
        <taxon>Streptophyta</taxon>
        <taxon>Embryophyta</taxon>
        <taxon>Tracheophyta</taxon>
        <taxon>Spermatophyta</taxon>
        <taxon>Magnoliopsida</taxon>
        <taxon>Liliopsida</taxon>
        <taxon>Poales</taxon>
        <taxon>Poaceae</taxon>
        <taxon>PACMAD clade</taxon>
        <taxon>Chloridoideae</taxon>
        <taxon>Eragrostideae</taxon>
        <taxon>Eragrostidinae</taxon>
        <taxon>Eragrostis</taxon>
    </lineage>
</organism>
<sequence length="223" mass="24476">MEFSGGEITAKRSDPGGDLALQPAGTFARLTELVLIKAWFHGPSALGDLVSSPRCPSLLKLVSPFVTPLGWSISPSTRSLSFKWSCGILLNCSTPQLVSLELSDPYVPSSIQLGNMELLQRLATSFFLVYGPEGFPINHTILELLTRFRGIQDLTLNLAFPRVIGHDQYLMEDITIIPRISFLTLVVMNYGHAFGASLFHVLKKCTGLRSLSLHFEVILEVGS</sequence>
<name>A0A5J9VX40_9POAL</name>